<evidence type="ECO:0000313" key="6">
    <source>
        <dbReference type="Proteomes" id="UP001082703"/>
    </source>
</evidence>
<dbReference type="InterPro" id="IPR006047">
    <property type="entry name" value="GH13_cat_dom"/>
</dbReference>
<dbReference type="Proteomes" id="UP001082703">
    <property type="component" value="Unassembled WGS sequence"/>
</dbReference>
<feature type="region of interest" description="Disordered" evidence="3">
    <location>
        <begin position="619"/>
        <end position="646"/>
    </location>
</feature>
<dbReference type="RefSeq" id="WP_268057740.1">
    <property type="nucleotide sequence ID" value="NZ_JAPOHA010000004.1"/>
</dbReference>
<dbReference type="PANTHER" id="PTHR10357">
    <property type="entry name" value="ALPHA-AMYLASE FAMILY MEMBER"/>
    <property type="match status" value="1"/>
</dbReference>
<dbReference type="GO" id="GO:0016787">
    <property type="term" value="F:hydrolase activity"/>
    <property type="evidence" value="ECO:0007669"/>
    <property type="project" value="UniProtKB-KW"/>
</dbReference>
<dbReference type="SMART" id="SM00642">
    <property type="entry name" value="Aamy"/>
    <property type="match status" value="1"/>
</dbReference>
<comment type="caution">
    <text evidence="5">The sequence shown here is derived from an EMBL/GenBank/DDBJ whole genome shotgun (WGS) entry which is preliminary data.</text>
</comment>
<keyword evidence="2" id="KW-0326">Glycosidase</keyword>
<dbReference type="Pfam" id="PF00128">
    <property type="entry name" value="Alpha-amylase"/>
    <property type="match status" value="1"/>
</dbReference>
<proteinExistence type="predicted"/>
<keyword evidence="6" id="KW-1185">Reference proteome</keyword>
<dbReference type="SUPFAM" id="SSF51445">
    <property type="entry name" value="(Trans)glycosidases"/>
    <property type="match status" value="1"/>
</dbReference>
<dbReference type="Gene3D" id="3.90.400.10">
    <property type="entry name" value="Oligo-1,6-glucosidase, Domain 2"/>
    <property type="match status" value="1"/>
</dbReference>
<evidence type="ECO:0000256" key="2">
    <source>
        <dbReference type="ARBA" id="ARBA00023295"/>
    </source>
</evidence>
<dbReference type="PANTHER" id="PTHR10357:SF210">
    <property type="entry name" value="MALTODEXTRIN GLUCOSIDASE"/>
    <property type="match status" value="1"/>
</dbReference>
<name>A0ABT4BS42_9FIRM</name>
<dbReference type="SUPFAM" id="SSF51011">
    <property type="entry name" value="Glycosyl hydrolase domain"/>
    <property type="match status" value="1"/>
</dbReference>
<dbReference type="Gene3D" id="3.20.20.80">
    <property type="entry name" value="Glycosidases"/>
    <property type="match status" value="1"/>
</dbReference>
<evidence type="ECO:0000313" key="5">
    <source>
        <dbReference type="EMBL" id="MCY1713719.1"/>
    </source>
</evidence>
<dbReference type="InterPro" id="IPR017853">
    <property type="entry name" value="GH"/>
</dbReference>
<organism evidence="5 6">
    <name type="scientific">Caproiciproducens galactitolivorans</name>
    <dbReference type="NCBI Taxonomy" id="642589"/>
    <lineage>
        <taxon>Bacteria</taxon>
        <taxon>Bacillati</taxon>
        <taxon>Bacillota</taxon>
        <taxon>Clostridia</taxon>
        <taxon>Eubacteriales</taxon>
        <taxon>Acutalibacteraceae</taxon>
        <taxon>Caproiciproducens</taxon>
    </lineage>
</organism>
<dbReference type="CDD" id="cd11338">
    <property type="entry name" value="AmyAc_CMD"/>
    <property type="match status" value="1"/>
</dbReference>
<evidence type="ECO:0000259" key="4">
    <source>
        <dbReference type="SMART" id="SM00642"/>
    </source>
</evidence>
<dbReference type="EMBL" id="JAPOHA010000004">
    <property type="protein sequence ID" value="MCY1713719.1"/>
    <property type="molecule type" value="Genomic_DNA"/>
</dbReference>
<reference evidence="5 6" key="1">
    <citation type="submission" date="2022-11" db="EMBL/GenBank/DDBJ databases">
        <authorList>
            <person name="Caiyu Z."/>
        </authorList>
    </citation>
    <scope>NUCLEOTIDE SEQUENCE [LARGE SCALE GENOMIC DNA]</scope>
    <source>
        <strain evidence="5 6">YR-4</strain>
    </source>
</reference>
<keyword evidence="1 5" id="KW-0378">Hydrolase</keyword>
<accession>A0ABT4BS42</accession>
<gene>
    <name evidence="5" type="ORF">OUY18_05550</name>
</gene>
<feature type="region of interest" description="Disordered" evidence="3">
    <location>
        <begin position="148"/>
        <end position="171"/>
    </location>
</feature>
<protein>
    <submittedName>
        <fullName evidence="5">Glycoside hydrolase family 13 protein</fullName>
    </submittedName>
</protein>
<evidence type="ECO:0000256" key="1">
    <source>
        <dbReference type="ARBA" id="ARBA00022801"/>
    </source>
</evidence>
<dbReference type="InterPro" id="IPR045857">
    <property type="entry name" value="O16G_dom_2"/>
</dbReference>
<evidence type="ECO:0000256" key="3">
    <source>
        <dbReference type="SAM" id="MobiDB-lite"/>
    </source>
</evidence>
<feature type="domain" description="Glycosyl hydrolase family 13 catalytic" evidence="4">
    <location>
        <begin position="133"/>
        <end position="536"/>
    </location>
</feature>
<sequence length="646" mass="73581">MFNSRNSVYRCPTGAVPNGIPVHFKITLPRDLHCSAARLIVRSDQTGGEQTLGMFWCGMNGDNYEWWECHFSAGEPGLYFYWFSLDTWRGTLQMTRGFGGEGILQESARVWQLSVYERSFKTPDWLSGGVMYQIFPDRFFRSGEPKTGVPSDRKLHENWNETPDWEPDEDGKITNNDYFGGDLRGIEEKLGYLKSLGVTCIYLNPIFESHSNHRYDTADYSKIDPLLGDEKDFSHLCTAARRMGIRVILDGVFNHTGSDSVYFNRHNRYAGKGAYNSKNSPYYPWYTFRNWPDQYECWWDFLTLPSVNELNPQYNEYINGRDGIIKKWLSAGAGGWRLDVADELPDAFLEQLRVAAKTRSNNALILGEVWEDASNKMAYGIRRRYFLGGQLDSVMNYPFRNAILGFLTGGNPADMMEIILTVLENYPPQVIRLLMNHIGTHDTERALTVLAGEPLGGHGRRWQSTTHLSKERRNHGRKRLRLAAVMQFTLPGVPCIYYGDEAGMEGYRDPFNRACYPWEKEDTELIEWYRKLGAIRRGCSCLKEGAFYPLVSIDHCLAYIRKDENESLLCALNAGFEGRSISVPDEWKYAESLIGPSPSAHNALFLEPESCALLRLKQEPVTDTESGVESSRPESGDAAAPPIEKV</sequence>